<dbReference type="GeneID" id="66853529"/>
<dbReference type="Gene3D" id="1.20.120.1810">
    <property type="match status" value="1"/>
</dbReference>
<dbReference type="SUPFAM" id="SSF88946">
    <property type="entry name" value="Sigma2 domain of RNA polymerase sigma factors"/>
    <property type="match status" value="1"/>
</dbReference>
<dbReference type="SUPFAM" id="SSF88659">
    <property type="entry name" value="Sigma3 and sigma4 domains of RNA polymerase sigma factors"/>
    <property type="match status" value="2"/>
</dbReference>
<evidence type="ECO:0000256" key="4">
    <source>
        <dbReference type="ARBA" id="ARBA00023163"/>
    </source>
</evidence>
<feature type="domain" description="RNA polymerase sigma-70" evidence="6">
    <location>
        <begin position="85"/>
        <end position="98"/>
    </location>
</feature>
<feature type="region of interest" description="Disordered" evidence="5">
    <location>
        <begin position="1"/>
        <end position="22"/>
    </location>
</feature>
<dbReference type="EMBL" id="CP094298">
    <property type="protein sequence ID" value="UNZ07325.1"/>
    <property type="molecule type" value="Genomic_DNA"/>
</dbReference>
<keyword evidence="8" id="KW-1185">Reference proteome</keyword>
<evidence type="ECO:0000313" key="8">
    <source>
        <dbReference type="Proteomes" id="UP000829494"/>
    </source>
</evidence>
<dbReference type="Proteomes" id="UP000829494">
    <property type="component" value="Chromosome"/>
</dbReference>
<dbReference type="InterPro" id="IPR036388">
    <property type="entry name" value="WH-like_DNA-bd_sf"/>
</dbReference>
<dbReference type="NCBIfam" id="TIGR02980">
    <property type="entry name" value="SigBFG"/>
    <property type="match status" value="1"/>
</dbReference>
<protein>
    <submittedName>
        <fullName evidence="7">RNA polymerase sigma factor SigF</fullName>
    </submittedName>
</protein>
<dbReference type="Pfam" id="PF04539">
    <property type="entry name" value="Sigma70_r3"/>
    <property type="match status" value="1"/>
</dbReference>
<dbReference type="InterPro" id="IPR014284">
    <property type="entry name" value="RNA_pol_sigma-70_dom"/>
</dbReference>
<dbReference type="Pfam" id="PF04545">
    <property type="entry name" value="Sigma70_r4"/>
    <property type="match status" value="1"/>
</dbReference>
<keyword evidence="2" id="KW-0731">Sigma factor</keyword>
<keyword evidence="4" id="KW-0804">Transcription</keyword>
<dbReference type="CDD" id="cd06171">
    <property type="entry name" value="Sigma70_r4"/>
    <property type="match status" value="1"/>
</dbReference>
<dbReference type="InterPro" id="IPR007630">
    <property type="entry name" value="RNA_pol_sigma70_r4"/>
</dbReference>
<dbReference type="Pfam" id="PF04542">
    <property type="entry name" value="Sigma70_r2"/>
    <property type="match status" value="1"/>
</dbReference>
<gene>
    <name evidence="7" type="primary">sigF7</name>
    <name evidence="7" type="ORF">SRIMR7_34755</name>
</gene>
<name>A0ABY3ZAH3_STRRM</name>
<accession>A0ABY3ZAH3</accession>
<dbReference type="InterPro" id="IPR000943">
    <property type="entry name" value="RNA_pol_sigma70"/>
</dbReference>
<dbReference type="InterPro" id="IPR014322">
    <property type="entry name" value="RNA_pol_sigma-B/F/G"/>
</dbReference>
<reference evidence="7 8" key="1">
    <citation type="submission" date="2022-03" db="EMBL/GenBank/DDBJ databases">
        <title>Complete genome of Streptomyces rimosus ssp. rimosus R7 (=ATCC 10970).</title>
        <authorList>
            <person name="Beganovic S."/>
            <person name="Ruckert C."/>
            <person name="Busche T."/>
            <person name="Kalinowski J."/>
            <person name="Wittmann C."/>
        </authorList>
    </citation>
    <scope>NUCLEOTIDE SEQUENCE [LARGE SCALE GENOMIC DNA]</scope>
    <source>
        <strain evidence="7 8">R7</strain>
    </source>
</reference>
<dbReference type="NCBIfam" id="TIGR02937">
    <property type="entry name" value="sigma70-ECF"/>
    <property type="match status" value="1"/>
</dbReference>
<sequence length="285" mass="31580">MNTGFASVRERPGAGPAGLPLLEDAGAVTPEDAREVSRLFFERLAGLPEGDPARRYARDCLIEMNLSLVHFAVRRFRSRAEETEDMVQVGTIGLIKAIDRYDPARGTPFSAFAVPYIVGEIKRFFRDTSWAVHVPRRLQELRIDLARAREKLAHELNRAPTTSELARHLEMDEEDVIEGLYAGNGYSADSLDAPPEEGHAQTAGAALAARLGGEDPDLEKAENVQALKPLLDGLEERDRQILHLRFGAEMTQTQIGEALGISQMQVSRLLTRILAELREGMLEVN</sequence>
<dbReference type="Gene3D" id="1.10.10.10">
    <property type="entry name" value="Winged helix-like DNA-binding domain superfamily/Winged helix DNA-binding domain"/>
    <property type="match status" value="2"/>
</dbReference>
<dbReference type="InterPro" id="IPR007627">
    <property type="entry name" value="RNA_pol_sigma70_r2"/>
</dbReference>
<dbReference type="PANTHER" id="PTHR30385">
    <property type="entry name" value="SIGMA FACTOR F FLAGELLAR"/>
    <property type="match status" value="1"/>
</dbReference>
<evidence type="ECO:0000256" key="3">
    <source>
        <dbReference type="ARBA" id="ARBA00023125"/>
    </source>
</evidence>
<dbReference type="InterPro" id="IPR007624">
    <property type="entry name" value="RNA_pol_sigma70_r3"/>
</dbReference>
<dbReference type="InterPro" id="IPR013325">
    <property type="entry name" value="RNA_pol_sigma_r2"/>
</dbReference>
<dbReference type="InterPro" id="IPR013324">
    <property type="entry name" value="RNA_pol_sigma_r3/r4-like"/>
</dbReference>
<evidence type="ECO:0000256" key="5">
    <source>
        <dbReference type="SAM" id="MobiDB-lite"/>
    </source>
</evidence>
<keyword evidence="1" id="KW-0805">Transcription regulation</keyword>
<dbReference type="RefSeq" id="WP_003986787.1">
    <property type="nucleotide sequence ID" value="NZ_CP043497.1"/>
</dbReference>
<proteinExistence type="predicted"/>
<organism evidence="7 8">
    <name type="scientific">Streptomyces rimosus subsp. rimosus</name>
    <dbReference type="NCBI Taxonomy" id="132474"/>
    <lineage>
        <taxon>Bacteria</taxon>
        <taxon>Bacillati</taxon>
        <taxon>Actinomycetota</taxon>
        <taxon>Actinomycetes</taxon>
        <taxon>Kitasatosporales</taxon>
        <taxon>Streptomycetaceae</taxon>
        <taxon>Streptomyces</taxon>
    </lineage>
</organism>
<evidence type="ECO:0000313" key="7">
    <source>
        <dbReference type="EMBL" id="UNZ07325.1"/>
    </source>
</evidence>
<keyword evidence="3" id="KW-0238">DNA-binding</keyword>
<dbReference type="PROSITE" id="PS00715">
    <property type="entry name" value="SIGMA70_1"/>
    <property type="match status" value="1"/>
</dbReference>
<dbReference type="PANTHER" id="PTHR30385:SF4">
    <property type="entry name" value="RNA POLYMERASE SIGMA-E FACTOR"/>
    <property type="match status" value="1"/>
</dbReference>
<dbReference type="PRINTS" id="PR00046">
    <property type="entry name" value="SIGMA70FCT"/>
</dbReference>
<evidence type="ECO:0000259" key="6">
    <source>
        <dbReference type="PROSITE" id="PS00715"/>
    </source>
</evidence>
<evidence type="ECO:0000256" key="1">
    <source>
        <dbReference type="ARBA" id="ARBA00023015"/>
    </source>
</evidence>
<evidence type="ECO:0000256" key="2">
    <source>
        <dbReference type="ARBA" id="ARBA00023082"/>
    </source>
</evidence>